<feature type="compositionally biased region" description="Basic and acidic residues" evidence="1">
    <location>
        <begin position="20"/>
        <end position="29"/>
    </location>
</feature>
<reference evidence="2" key="1">
    <citation type="submission" date="2014-09" db="EMBL/GenBank/DDBJ databases">
        <authorList>
            <person name="Magalhaes I.L.F."/>
            <person name="Oliveira U."/>
            <person name="Santos F.R."/>
            <person name="Vidigal T.H.D.A."/>
            <person name="Brescovit A.D."/>
            <person name="Santos A.J."/>
        </authorList>
    </citation>
    <scope>NUCLEOTIDE SEQUENCE</scope>
    <source>
        <tissue evidence="2">Shoot tissue taken approximately 20 cm above the soil surface</tissue>
    </source>
</reference>
<reference evidence="2" key="2">
    <citation type="journal article" date="2015" name="Data Brief">
        <title>Shoot transcriptome of the giant reed, Arundo donax.</title>
        <authorList>
            <person name="Barrero R.A."/>
            <person name="Guerrero F.D."/>
            <person name="Moolhuijzen P."/>
            <person name="Goolsby J.A."/>
            <person name="Tidwell J."/>
            <person name="Bellgard S.E."/>
            <person name="Bellgard M.I."/>
        </authorList>
    </citation>
    <scope>NUCLEOTIDE SEQUENCE</scope>
    <source>
        <tissue evidence="2">Shoot tissue taken approximately 20 cm above the soil surface</tissue>
    </source>
</reference>
<dbReference type="EMBL" id="GBRH01203399">
    <property type="protein sequence ID" value="JAD94496.1"/>
    <property type="molecule type" value="Transcribed_RNA"/>
</dbReference>
<name>A0A0A9E379_ARUDO</name>
<proteinExistence type="predicted"/>
<feature type="compositionally biased region" description="Basic residues" evidence="1">
    <location>
        <begin position="30"/>
        <end position="46"/>
    </location>
</feature>
<evidence type="ECO:0000313" key="2">
    <source>
        <dbReference type="EMBL" id="JAD94496.1"/>
    </source>
</evidence>
<accession>A0A0A9E379</accession>
<evidence type="ECO:0000256" key="1">
    <source>
        <dbReference type="SAM" id="MobiDB-lite"/>
    </source>
</evidence>
<feature type="region of interest" description="Disordered" evidence="1">
    <location>
        <begin position="16"/>
        <end position="46"/>
    </location>
</feature>
<dbReference type="AlphaFoldDB" id="A0A0A9E379"/>
<organism evidence="2">
    <name type="scientific">Arundo donax</name>
    <name type="common">Giant reed</name>
    <name type="synonym">Donax arundinaceus</name>
    <dbReference type="NCBI Taxonomy" id="35708"/>
    <lineage>
        <taxon>Eukaryota</taxon>
        <taxon>Viridiplantae</taxon>
        <taxon>Streptophyta</taxon>
        <taxon>Embryophyta</taxon>
        <taxon>Tracheophyta</taxon>
        <taxon>Spermatophyta</taxon>
        <taxon>Magnoliopsida</taxon>
        <taxon>Liliopsida</taxon>
        <taxon>Poales</taxon>
        <taxon>Poaceae</taxon>
        <taxon>PACMAD clade</taxon>
        <taxon>Arundinoideae</taxon>
        <taxon>Arundineae</taxon>
        <taxon>Arundo</taxon>
    </lineage>
</organism>
<protein>
    <submittedName>
        <fullName evidence="2">Uncharacterized protein</fullName>
    </submittedName>
</protein>
<sequence length="46" mass="5550">MANHGFLPIQYPQEILSSHQQHDQAMKHIHEPHHFHHVRSSPWHKL</sequence>